<dbReference type="OrthoDB" id="10263545at2759"/>
<dbReference type="PANTHER" id="PTHR12944">
    <property type="entry name" value="SOLUBLE LIVER ANTIGEN/LIVER PANCREAS ANTIGEN"/>
    <property type="match status" value="1"/>
</dbReference>
<dbReference type="RefSeq" id="XP_781218.4">
    <property type="nucleotide sequence ID" value="XM_776125.5"/>
</dbReference>
<protein>
    <recommendedName>
        <fullName evidence="7 20">O-phosphoseryl-tRNA(Sec) selenium transferase</fullName>
        <ecNumber evidence="6 20">2.9.1.2</ecNumber>
    </recommendedName>
    <alternativeName>
        <fullName evidence="16 20">Selenocysteine synthase</fullName>
    </alternativeName>
    <alternativeName>
        <fullName evidence="17 20">Selenocysteinyl-tRNA(Sec) synthase</fullName>
    </alternativeName>
    <alternativeName>
        <fullName evidence="18 20">Sep-tRNA:Sec-tRNA synthase</fullName>
    </alternativeName>
</protein>
<dbReference type="GO" id="GO:0001717">
    <property type="term" value="P:conversion of seryl-tRNAsec to selenocys-tRNAsec"/>
    <property type="evidence" value="ECO:0007669"/>
    <property type="project" value="UniProtKB-UniRule"/>
</dbReference>
<evidence type="ECO:0000256" key="9">
    <source>
        <dbReference type="ARBA" id="ARBA00022555"/>
    </source>
</evidence>
<evidence type="ECO:0000256" key="20">
    <source>
        <dbReference type="PIRNR" id="PIRNR017689"/>
    </source>
</evidence>
<keyword evidence="24" id="KW-0812">Transmembrane</keyword>
<dbReference type="NCBIfam" id="TIGR03531">
    <property type="entry name" value="selenium_SpcS"/>
    <property type="match status" value="1"/>
</dbReference>
<comment type="subcellular location">
    <subcellularLocation>
        <location evidence="3 20">Cytoplasm</location>
    </subcellularLocation>
</comment>
<dbReference type="GO" id="GO:0005737">
    <property type="term" value="C:cytoplasm"/>
    <property type="evidence" value="ECO:0007669"/>
    <property type="project" value="UniProtKB-SubCell"/>
</dbReference>
<proteinExistence type="inferred from homology"/>
<feature type="binding site" evidence="21">
    <location>
        <position position="313"/>
    </location>
    <ligand>
        <name>substrate</name>
    </ligand>
</feature>
<reference evidence="26" key="1">
    <citation type="submission" date="2015-02" db="EMBL/GenBank/DDBJ databases">
        <title>Genome sequencing for Strongylocentrotus purpuratus.</title>
        <authorList>
            <person name="Murali S."/>
            <person name="Liu Y."/>
            <person name="Vee V."/>
            <person name="English A."/>
            <person name="Wang M."/>
            <person name="Skinner E."/>
            <person name="Han Y."/>
            <person name="Muzny D.M."/>
            <person name="Worley K.C."/>
            <person name="Gibbs R.A."/>
        </authorList>
    </citation>
    <scope>NUCLEOTIDE SEQUENCE</scope>
</reference>
<name>A0A7M7RC73_STRPU</name>
<dbReference type="GO" id="GO:0000049">
    <property type="term" value="F:tRNA binding"/>
    <property type="evidence" value="ECO:0000318"/>
    <property type="project" value="GO_Central"/>
</dbReference>
<keyword evidence="24" id="KW-1133">Transmembrane helix</keyword>
<dbReference type="PIRSF" id="PIRSF017689">
    <property type="entry name" value="SepSecS"/>
    <property type="match status" value="1"/>
</dbReference>
<evidence type="ECO:0000256" key="18">
    <source>
        <dbReference type="ARBA" id="ARBA00032693"/>
    </source>
</evidence>
<evidence type="ECO:0000256" key="23">
    <source>
        <dbReference type="SAM" id="MobiDB-lite"/>
    </source>
</evidence>
<dbReference type="SUPFAM" id="SSF53383">
    <property type="entry name" value="PLP-dependent transferases"/>
    <property type="match status" value="1"/>
</dbReference>
<feature type="transmembrane region" description="Helical" evidence="24">
    <location>
        <begin position="133"/>
        <end position="155"/>
    </location>
</feature>
<keyword evidence="10 20" id="KW-0808">Transferase</keyword>
<feature type="region of interest" description="Disordered" evidence="23">
    <location>
        <begin position="464"/>
        <end position="483"/>
    </location>
</feature>
<keyword evidence="13 20" id="KW-0648">Protein biosynthesis</keyword>
<evidence type="ECO:0000256" key="24">
    <source>
        <dbReference type="SAM" id="Phobius"/>
    </source>
</evidence>
<organism evidence="25 26">
    <name type="scientific">Strongylocentrotus purpuratus</name>
    <name type="common">Purple sea urchin</name>
    <dbReference type="NCBI Taxonomy" id="7668"/>
    <lineage>
        <taxon>Eukaryota</taxon>
        <taxon>Metazoa</taxon>
        <taxon>Echinodermata</taxon>
        <taxon>Eleutherozoa</taxon>
        <taxon>Echinozoa</taxon>
        <taxon>Echinoidea</taxon>
        <taxon>Euechinoidea</taxon>
        <taxon>Echinacea</taxon>
        <taxon>Camarodonta</taxon>
        <taxon>Echinidea</taxon>
        <taxon>Strongylocentrotidae</taxon>
        <taxon>Strongylocentrotus</taxon>
    </lineage>
</organism>
<feature type="binding site" evidence="21">
    <location>
        <position position="397"/>
    </location>
    <ligand>
        <name>tRNA</name>
        <dbReference type="ChEBI" id="CHEBI:17843"/>
    </ligand>
</feature>
<dbReference type="EC" id="2.9.1.2" evidence="6 20"/>
<dbReference type="InParanoid" id="A0A7M7RC73"/>
<feature type="binding site" evidence="21">
    <location>
        <position position="97"/>
    </location>
    <ligand>
        <name>substrate</name>
    </ligand>
</feature>
<dbReference type="PANTHER" id="PTHR12944:SF2">
    <property type="entry name" value="O-PHOSPHOSERYL-TRNA(SEC) SELENIUM TRANSFERASE"/>
    <property type="match status" value="1"/>
</dbReference>
<reference evidence="25" key="2">
    <citation type="submission" date="2021-01" db="UniProtKB">
        <authorList>
            <consortium name="EnsemblMetazoa"/>
        </authorList>
    </citation>
    <scope>IDENTIFICATION</scope>
</reference>
<comment type="cofactor">
    <cofactor evidence="1 20 22">
        <name>pyridoxal 5'-phosphate</name>
        <dbReference type="ChEBI" id="CHEBI:597326"/>
    </cofactor>
</comment>
<sequence length="483" mass="53413">MNPDTYAVCEKLIPATYVQQGRESRRVRENKVKHLLEQRKWPEDGWDEETIEMLLRELSVMESNNFQGNCGVGEREGRVASDAVRRRHYGLAHGIGRSGDITAIQPKAAGSSILSKLTNSMALDVLRMTGVRSAASCFVVPMATGMSLVLCFLTLRQQRPKARFILWPRIDQKSCFKAIVTAGFESVVIENKLEGDELRTDIEAVSAKIDELGADDILAVFSTTSCFAPRVPERLEELAKICQEKDIPHVINNAYGVQSSKCMHLIQEASRIGRVDAFVQSTDKNFMVPVGGSIIAGFDREFMDRIGQTYPGRASASPSIDLFITLLSLGSKGYKNLLKERKELFKFLGEELAKVAEKHGERLLHTPHNPISMAMTVNKPDGDGKALTELGSMLFTRCVSGARVVPQGVSKEINGHPFQGFGSHSNNYPSAYLTAAAAIGMTREDVELFIKRLDKTLSKWKGKKDVTTDQVADESKDAVDEKV</sequence>
<evidence type="ECO:0000256" key="3">
    <source>
        <dbReference type="ARBA" id="ARBA00004496"/>
    </source>
</evidence>
<evidence type="ECO:0000256" key="16">
    <source>
        <dbReference type="ARBA" id="ARBA00030669"/>
    </source>
</evidence>
<keyword evidence="11 20" id="KW-0694">RNA-binding</keyword>
<comment type="similarity">
    <text evidence="5 20">Belongs to the SepSecS family.</text>
</comment>
<dbReference type="CTD" id="51091"/>
<keyword evidence="14 20" id="KW-0711">Selenium</keyword>
<dbReference type="InterPro" id="IPR019872">
    <property type="entry name" value="Sec-tRNA_Se_transferase"/>
</dbReference>
<evidence type="ECO:0000256" key="15">
    <source>
        <dbReference type="ARBA" id="ARBA00026053"/>
    </source>
</evidence>
<comment type="pathway">
    <text evidence="4 20">Aminoacyl-tRNA biosynthesis; selenocysteinyl-tRNA(Sec) biosynthesis; selenocysteinyl-tRNA(Sec) from L-seryl-tRNA(Sec) (archaeal/eukaryal route): step 2/2.</text>
</comment>
<keyword evidence="9 20" id="KW-0820">tRNA-binding</keyword>
<evidence type="ECO:0000256" key="2">
    <source>
        <dbReference type="ARBA" id="ARBA00002552"/>
    </source>
</evidence>
<dbReference type="UniPathway" id="UPA00906">
    <property type="reaction ID" value="UER00898"/>
</dbReference>
<feature type="binding site" evidence="21">
    <location>
        <position position="75"/>
    </location>
    <ligand>
        <name>pyridoxal 5'-phosphate</name>
        <dbReference type="ChEBI" id="CHEBI:597326"/>
    </ligand>
</feature>
<evidence type="ECO:0000256" key="5">
    <source>
        <dbReference type="ARBA" id="ARBA00007037"/>
    </source>
</evidence>
<evidence type="ECO:0000256" key="14">
    <source>
        <dbReference type="ARBA" id="ARBA00023266"/>
    </source>
</evidence>
<evidence type="ECO:0000256" key="21">
    <source>
        <dbReference type="PIRSR" id="PIRSR017689-1"/>
    </source>
</evidence>
<keyword evidence="12 20" id="KW-0663">Pyridoxal phosphate</keyword>
<dbReference type="KEGG" id="spu:575747"/>
<dbReference type="Pfam" id="PF05889">
    <property type="entry name" value="SepSecS"/>
    <property type="match status" value="1"/>
</dbReference>
<evidence type="ECO:0000256" key="8">
    <source>
        <dbReference type="ARBA" id="ARBA00022490"/>
    </source>
</evidence>
<comment type="function">
    <text evidence="2 20">Converts O-phosphoseryl-tRNA(Sec) to selenocysteinyl-tRNA(Sec) required for selenoprotein biosynthesis.</text>
</comment>
<dbReference type="InterPro" id="IPR015421">
    <property type="entry name" value="PyrdxlP-dep_Trfase_major"/>
</dbReference>
<evidence type="ECO:0000256" key="11">
    <source>
        <dbReference type="ARBA" id="ARBA00022884"/>
    </source>
</evidence>
<dbReference type="FunCoup" id="A0A7M7RC73">
    <property type="interactions" value="459"/>
</dbReference>
<accession>A0A7M7RC73</accession>
<dbReference type="AlphaFoldDB" id="A0A7M7RC73"/>
<dbReference type="GO" id="GO:0001514">
    <property type="term" value="P:selenocysteine incorporation"/>
    <property type="evidence" value="ECO:0000318"/>
    <property type="project" value="GO_Central"/>
</dbReference>
<evidence type="ECO:0000256" key="1">
    <source>
        <dbReference type="ARBA" id="ARBA00001933"/>
    </source>
</evidence>
<evidence type="ECO:0000256" key="6">
    <source>
        <dbReference type="ARBA" id="ARBA00012464"/>
    </source>
</evidence>
<dbReference type="InterPro" id="IPR008829">
    <property type="entry name" value="SepSecS/SepCysS"/>
</dbReference>
<feature type="binding site" evidence="21">
    <location>
        <position position="105"/>
    </location>
    <ligand>
        <name>substrate</name>
    </ligand>
</feature>
<evidence type="ECO:0000256" key="13">
    <source>
        <dbReference type="ARBA" id="ARBA00022917"/>
    </source>
</evidence>
<evidence type="ECO:0000256" key="10">
    <source>
        <dbReference type="ARBA" id="ARBA00022679"/>
    </source>
</evidence>
<feature type="modified residue" description="N6-(pyridoxal phosphate)lysine" evidence="22">
    <location>
        <position position="284"/>
    </location>
</feature>
<dbReference type="Gene3D" id="3.40.640.10">
    <property type="entry name" value="Type I PLP-dependent aspartate aminotransferase-like (Major domain)"/>
    <property type="match status" value="1"/>
</dbReference>
<evidence type="ECO:0000256" key="22">
    <source>
        <dbReference type="PIRSR" id="PIRSR017689-50"/>
    </source>
</evidence>
<evidence type="ECO:0000313" key="26">
    <source>
        <dbReference type="Proteomes" id="UP000007110"/>
    </source>
</evidence>
<dbReference type="OMA" id="MSHANDY"/>
<dbReference type="GeneID" id="575747"/>
<dbReference type="Proteomes" id="UP000007110">
    <property type="component" value="Unassembled WGS sequence"/>
</dbReference>
<dbReference type="EnsemblMetazoa" id="XM_776125">
    <property type="protein sequence ID" value="XP_781218"/>
    <property type="gene ID" value="LOC575747"/>
</dbReference>
<keyword evidence="24" id="KW-0472">Membrane</keyword>
<feature type="binding site" evidence="21">
    <location>
        <position position="271"/>
    </location>
    <ligand>
        <name>tRNA</name>
        <dbReference type="ChEBI" id="CHEBI:17843"/>
    </ligand>
</feature>
<comment type="catalytic activity">
    <reaction evidence="19 20">
        <text>O-phospho-L-seryl-tRNA(Sec) + selenophosphate + H2O = L-selenocysteinyl-tRNA(Sec) + 2 phosphate</text>
        <dbReference type="Rhea" id="RHEA:25041"/>
        <dbReference type="Rhea" id="RHEA-COMP:9743"/>
        <dbReference type="Rhea" id="RHEA-COMP:9947"/>
        <dbReference type="ChEBI" id="CHEBI:15377"/>
        <dbReference type="ChEBI" id="CHEBI:16144"/>
        <dbReference type="ChEBI" id="CHEBI:43474"/>
        <dbReference type="ChEBI" id="CHEBI:78551"/>
        <dbReference type="ChEBI" id="CHEBI:78573"/>
        <dbReference type="EC" id="2.9.1.2"/>
    </reaction>
</comment>
<dbReference type="GO" id="GO:0098621">
    <property type="term" value="F:O-phosphoseryl-tRNA(Sec) selenium transferase activity"/>
    <property type="evidence" value="ECO:0007669"/>
    <property type="project" value="UniProtKB-EC"/>
</dbReference>
<evidence type="ECO:0000256" key="17">
    <source>
        <dbReference type="ARBA" id="ARBA00032048"/>
    </source>
</evidence>
<evidence type="ECO:0000256" key="7">
    <source>
        <dbReference type="ARBA" id="ARBA00021963"/>
    </source>
</evidence>
<dbReference type="FunFam" id="3.40.640.10:FF:000070">
    <property type="entry name" value="O-phosphoseryl-tRNA(Sec) selenium transferase"/>
    <property type="match status" value="1"/>
</dbReference>
<evidence type="ECO:0000256" key="4">
    <source>
        <dbReference type="ARBA" id="ARBA00004822"/>
    </source>
</evidence>
<dbReference type="InterPro" id="IPR015424">
    <property type="entry name" value="PyrdxlP-dep_Trfase"/>
</dbReference>
<keyword evidence="8 20" id="KW-0963">Cytoplasm</keyword>
<feature type="site" description="May act as a substrate filter by repelling compounds with a negatively charged alpha-carboxylate" evidence="22">
    <location>
        <position position="74"/>
    </location>
</feature>
<comment type="subunit">
    <text evidence="15">Homotetramer formed by a catalytic dimer and a non-catalytic dimer serving as a binding platform that orients tRNASec for catalysis. Each tetramer binds the CCA ends of two tRNAs which point to the active sites of the catalytic dimer.</text>
</comment>
<evidence type="ECO:0000313" key="25">
    <source>
        <dbReference type="EnsemblMetazoa" id="XP_781218"/>
    </source>
</evidence>
<evidence type="ECO:0000256" key="19">
    <source>
        <dbReference type="ARBA" id="ARBA00048808"/>
    </source>
</evidence>
<keyword evidence="26" id="KW-1185">Reference proteome</keyword>
<feature type="binding site" evidence="21">
    <location>
        <position position="98"/>
    </location>
    <ligand>
        <name>substrate</name>
    </ligand>
</feature>
<evidence type="ECO:0000256" key="12">
    <source>
        <dbReference type="ARBA" id="ARBA00022898"/>
    </source>
</evidence>